<dbReference type="EMBL" id="PDCJ01000001">
    <property type="protein sequence ID" value="PEG31995.1"/>
    <property type="molecule type" value="Genomic_DNA"/>
</dbReference>
<dbReference type="GeneID" id="68878453"/>
<dbReference type="AlphaFoldDB" id="A0A2A7MJW8"/>
<keyword evidence="2" id="KW-0378">Hydrolase</keyword>
<dbReference type="NCBIfam" id="TIGR02593">
    <property type="entry name" value="CRISPR_cas5"/>
    <property type="match status" value="1"/>
</dbReference>
<dbReference type="GO" id="GO:0004519">
    <property type="term" value="F:endonuclease activity"/>
    <property type="evidence" value="ECO:0007669"/>
    <property type="project" value="UniProtKB-KW"/>
</dbReference>
<dbReference type="STRING" id="137838.GCA_001458595_03459"/>
<dbReference type="EMBL" id="CAMTCP010000248">
    <property type="protein sequence ID" value="CAI3639386.1"/>
    <property type="molecule type" value="Genomic_DNA"/>
</dbReference>
<gene>
    <name evidence="3" type="primary">cas5b</name>
    <name evidence="2" type="ORF">CNEO2_40016</name>
    <name evidence="3" type="ORF">CQ394_09915</name>
</gene>
<dbReference type="RefSeq" id="WP_058296141.1">
    <property type="nucleotide sequence ID" value="NZ_CAKJVD010000048.1"/>
</dbReference>
<reference evidence="2" key="2">
    <citation type="submission" date="2022-10" db="EMBL/GenBank/DDBJ databases">
        <authorList>
            <person name="Aires J."/>
            <person name="Mesa V."/>
        </authorList>
    </citation>
    <scope>NUCLEOTIDE SEQUENCE</scope>
    <source>
        <strain evidence="2">Clostridium neonatale JD116</strain>
    </source>
</reference>
<sequence length="263" mass="30719">MKILKFTLSGKSAFFKKPDVNSNLYFTYGNVHKIALTGIFGAILGYGGYNSMNIKRIFNKKSTEKDKGEFPEFYEKLRNLKISITPNGEKGFISKKVQVFNNSVGYASKEQGGNLIVKEQWLENPSWDIYLIMDNEESEKIAKSIVEHKCVYTPYLGKNDHIADIGSIEIFKEEQIKILNETEKLDCLYLKNDFRLNIEEDDFDDFSDDDIEEKFKYEEKLPYELEKNTNMYIVKSFVYTNINIKKCTDTEIYNVNEKNIVFY</sequence>
<evidence type="ECO:0000313" key="2">
    <source>
        <dbReference type="EMBL" id="CAI3639386.1"/>
    </source>
</evidence>
<accession>A0A2A7MJW8</accession>
<organism evidence="3 4">
    <name type="scientific">Clostridium neonatale</name>
    <dbReference type="NCBI Taxonomy" id="137838"/>
    <lineage>
        <taxon>Bacteria</taxon>
        <taxon>Bacillati</taxon>
        <taxon>Bacillota</taxon>
        <taxon>Clostridia</taxon>
        <taxon>Eubacteriales</taxon>
        <taxon>Clostridiaceae</taxon>
        <taxon>Clostridium</taxon>
    </lineage>
</organism>
<comment type="caution">
    <text evidence="3">The sequence shown here is derived from an EMBL/GenBank/DDBJ whole genome shotgun (WGS) entry which is preliminary data.</text>
</comment>
<dbReference type="GO" id="GO:0051607">
    <property type="term" value="P:defense response to virus"/>
    <property type="evidence" value="ECO:0007669"/>
    <property type="project" value="UniProtKB-KW"/>
</dbReference>
<dbReference type="Proteomes" id="UP001189143">
    <property type="component" value="Unassembled WGS sequence"/>
</dbReference>
<evidence type="ECO:0000256" key="1">
    <source>
        <dbReference type="ARBA" id="ARBA00023118"/>
    </source>
</evidence>
<evidence type="ECO:0000313" key="3">
    <source>
        <dbReference type="EMBL" id="PEG31995.1"/>
    </source>
</evidence>
<dbReference type="Gene3D" id="3.30.70.2660">
    <property type="match status" value="1"/>
</dbReference>
<dbReference type="OrthoDB" id="5363158at2"/>
<keyword evidence="1" id="KW-0051">Antiviral defense</keyword>
<proteinExistence type="predicted"/>
<keyword evidence="4" id="KW-1185">Reference proteome</keyword>
<dbReference type="InterPro" id="IPR013422">
    <property type="entry name" value="CRISPR-assoc_prot_Cas5_N"/>
</dbReference>
<reference evidence="3 4" key="1">
    <citation type="submission" date="2017-10" db="EMBL/GenBank/DDBJ databases">
        <title>Effective Description of Clostridium neonatale sp. nov. linked to necrotizing enterocolitis in neonates and a clarification of species assignable to the genus Clostridium (Prazmowski 1880) emend. Lawson and Rainey 2016.</title>
        <authorList>
            <person name="Bernard K."/>
            <person name="Burdz T."/>
            <person name="Wiebe D."/>
            <person name="Balcewich B."/>
            <person name="Alfa M."/>
            <person name="Bernier A.-M."/>
        </authorList>
    </citation>
    <scope>NUCLEOTIDE SEQUENCE [LARGE SCALE GENOMIC DNA]</scope>
    <source>
        <strain evidence="3 4">LCDC99A005</strain>
    </source>
</reference>
<name>A0A2A7MJW8_9CLOT</name>
<dbReference type="NCBIfam" id="TIGR02592">
    <property type="entry name" value="cas_Cas5h"/>
    <property type="match status" value="1"/>
</dbReference>
<evidence type="ECO:0000313" key="4">
    <source>
        <dbReference type="Proteomes" id="UP000220840"/>
    </source>
</evidence>
<dbReference type="InterPro" id="IPR013421">
    <property type="entry name" value="CRISPR-assoc_prot_Cas5_HALMA"/>
</dbReference>
<keyword evidence="2" id="KW-0540">Nuclease</keyword>
<protein>
    <submittedName>
        <fullName evidence="2">CRISPR-associated endonuclease Cas5</fullName>
    </submittedName>
    <submittedName>
        <fullName evidence="3">Type I-B CRISPR-associated protein Cas5</fullName>
    </submittedName>
</protein>
<keyword evidence="2" id="KW-0255">Endonuclease</keyword>
<dbReference type="Proteomes" id="UP000220840">
    <property type="component" value="Unassembled WGS sequence"/>
</dbReference>